<reference evidence="1 2" key="1">
    <citation type="submission" date="2019-04" db="EMBL/GenBank/DDBJ databases">
        <title>Trinickia sp. 7GSK02, isolated from subtropical forest soil.</title>
        <authorList>
            <person name="Gao Z.-H."/>
            <person name="Qiu L.-H."/>
        </authorList>
    </citation>
    <scope>NUCLEOTIDE SEQUENCE [LARGE SCALE GENOMIC DNA]</scope>
    <source>
        <strain evidence="1 2">7GSK02</strain>
    </source>
</reference>
<keyword evidence="2" id="KW-1185">Reference proteome</keyword>
<gene>
    <name evidence="1" type="ORF">FAZ69_08345</name>
</gene>
<evidence type="ECO:0000313" key="2">
    <source>
        <dbReference type="Proteomes" id="UP000305539"/>
    </source>
</evidence>
<dbReference type="AlphaFoldDB" id="A0A4U1I9I1"/>
<evidence type="ECO:0000313" key="1">
    <source>
        <dbReference type="EMBL" id="TKC90148.1"/>
    </source>
</evidence>
<dbReference type="RefSeq" id="WP_136893478.1">
    <property type="nucleotide sequence ID" value="NZ_SWJE01000004.1"/>
</dbReference>
<proteinExistence type="predicted"/>
<sequence length="293" mass="32140">MKLSLQADEFSPQPAPFIAFARMGEIVRENSLYGDRTLGMNGTHLRNIATATAREDAEAAIDRLEAGVRNAHGREARQSFRDALSMAKHSENPHQLHYLASMFINHPNVIREIAKNPHIETRTQLAVLDDSVLGQDVRLQRNLGDNPAIGPEVMTRLLNNSEDSITHYAVTRNAVRKSLQSNGPDTPYVKICDMLADTSRDPALRLAALAGVRDHSVMRKIVRTRDAVFGARELEAIAGNIHAPKDVLAEMANASGPRQAEHAAFGAAIGQRAALTLARLSHPEMDNDAVRRS</sequence>
<protein>
    <submittedName>
        <fullName evidence="1">Uncharacterized protein</fullName>
    </submittedName>
</protein>
<name>A0A4U1I9I1_9BURK</name>
<accession>A0A4U1I9I1</accession>
<dbReference type="Proteomes" id="UP000305539">
    <property type="component" value="Unassembled WGS sequence"/>
</dbReference>
<dbReference type="EMBL" id="SWJE01000004">
    <property type="protein sequence ID" value="TKC90148.1"/>
    <property type="molecule type" value="Genomic_DNA"/>
</dbReference>
<comment type="caution">
    <text evidence="1">The sequence shown here is derived from an EMBL/GenBank/DDBJ whole genome shotgun (WGS) entry which is preliminary data.</text>
</comment>
<organism evidence="1 2">
    <name type="scientific">Trinickia terrae</name>
    <dbReference type="NCBI Taxonomy" id="2571161"/>
    <lineage>
        <taxon>Bacteria</taxon>
        <taxon>Pseudomonadati</taxon>
        <taxon>Pseudomonadota</taxon>
        <taxon>Betaproteobacteria</taxon>
        <taxon>Burkholderiales</taxon>
        <taxon>Burkholderiaceae</taxon>
        <taxon>Trinickia</taxon>
    </lineage>
</organism>